<dbReference type="Proteomes" id="UP000694660">
    <property type="component" value="Unassembled WGS sequence"/>
</dbReference>
<keyword evidence="3" id="KW-0675">Receptor</keyword>
<sequence>MATIFISYRRDDTPGFAGRLEDDLSERFGDAQVFRDREIPAGSDFARHLEDQLRDAAVVLVVIGRHWLDVRDAEGRLRLDSPTDWVRREVEAALAGTTPIVPVLVGGAAMPWPDQLPDSLAPLAGRQAISLSDQHWGDDIETLSVQLCRLSPELAEHFQARHVDHRPDLLKVLRERLDEAGRAAGGAGGGGGFGRWVAGRLGKLFGAVVTLAVLYILVRALGGSQLNRMLDRVIATTVEQVRAVF</sequence>
<gene>
    <name evidence="3" type="ORF">I8J34_20085</name>
</gene>
<dbReference type="Gene3D" id="3.40.50.10140">
    <property type="entry name" value="Toll/interleukin-1 receptor homology (TIR) domain"/>
    <property type="match status" value="1"/>
</dbReference>
<keyword evidence="4" id="KW-1185">Reference proteome</keyword>
<name>A0A944DDJ7_DENI1</name>
<dbReference type="RefSeq" id="WP_214363422.1">
    <property type="nucleotide sequence ID" value="NZ_JAEKFT010000031.1"/>
</dbReference>
<organism evidence="3 4">
    <name type="scientific">Denitromonas iodatirespirans</name>
    <dbReference type="NCBI Taxonomy" id="2795389"/>
    <lineage>
        <taxon>Bacteria</taxon>
        <taxon>Pseudomonadati</taxon>
        <taxon>Pseudomonadota</taxon>
        <taxon>Betaproteobacteria</taxon>
        <taxon>Rhodocyclales</taxon>
        <taxon>Zoogloeaceae</taxon>
        <taxon>Denitromonas</taxon>
    </lineage>
</organism>
<keyword evidence="1" id="KW-0812">Transmembrane</keyword>
<dbReference type="PROSITE" id="PS50104">
    <property type="entry name" value="TIR"/>
    <property type="match status" value="1"/>
</dbReference>
<dbReference type="InterPro" id="IPR000157">
    <property type="entry name" value="TIR_dom"/>
</dbReference>
<keyword evidence="1" id="KW-1133">Transmembrane helix</keyword>
<protein>
    <submittedName>
        <fullName evidence="3">Toll/interleukin-1 receptor domain-containing protein</fullName>
    </submittedName>
</protein>
<evidence type="ECO:0000259" key="2">
    <source>
        <dbReference type="PROSITE" id="PS50104"/>
    </source>
</evidence>
<dbReference type="EMBL" id="JAEKFT010000031">
    <property type="protein sequence ID" value="MBT0963492.1"/>
    <property type="molecule type" value="Genomic_DNA"/>
</dbReference>
<reference evidence="4" key="1">
    <citation type="journal article" date="2022" name="ISME J.">
        <title>Genetic and phylogenetic analysis of dissimilatory iodate-reducing bacteria identifies potential niches across the world's oceans.</title>
        <authorList>
            <person name="Reyes-Umana V."/>
            <person name="Henning Z."/>
            <person name="Lee K."/>
            <person name="Barnum T.P."/>
            <person name="Coates J.D."/>
        </authorList>
    </citation>
    <scope>NUCLEOTIDE SEQUENCE [LARGE SCALE GENOMIC DNA]</scope>
    <source>
        <strain evidence="4">IR12</strain>
    </source>
</reference>
<dbReference type="Pfam" id="PF13676">
    <property type="entry name" value="TIR_2"/>
    <property type="match status" value="1"/>
</dbReference>
<evidence type="ECO:0000313" key="3">
    <source>
        <dbReference type="EMBL" id="MBT0963492.1"/>
    </source>
</evidence>
<dbReference type="SUPFAM" id="SSF52200">
    <property type="entry name" value="Toll/Interleukin receptor TIR domain"/>
    <property type="match status" value="1"/>
</dbReference>
<evidence type="ECO:0000256" key="1">
    <source>
        <dbReference type="SAM" id="Phobius"/>
    </source>
</evidence>
<dbReference type="GO" id="GO:0007165">
    <property type="term" value="P:signal transduction"/>
    <property type="evidence" value="ECO:0007669"/>
    <property type="project" value="InterPro"/>
</dbReference>
<evidence type="ECO:0000313" key="4">
    <source>
        <dbReference type="Proteomes" id="UP000694660"/>
    </source>
</evidence>
<keyword evidence="1" id="KW-0472">Membrane</keyword>
<dbReference type="InterPro" id="IPR035897">
    <property type="entry name" value="Toll_tir_struct_dom_sf"/>
</dbReference>
<feature type="domain" description="TIR" evidence="2">
    <location>
        <begin position="1"/>
        <end position="154"/>
    </location>
</feature>
<dbReference type="AlphaFoldDB" id="A0A944DDJ7"/>
<feature type="transmembrane region" description="Helical" evidence="1">
    <location>
        <begin position="204"/>
        <end position="222"/>
    </location>
</feature>
<comment type="caution">
    <text evidence="3">The sequence shown here is derived from an EMBL/GenBank/DDBJ whole genome shotgun (WGS) entry which is preliminary data.</text>
</comment>
<accession>A0A944DDJ7</accession>
<proteinExistence type="predicted"/>